<dbReference type="Proteomes" id="UP001221142">
    <property type="component" value="Unassembled WGS sequence"/>
</dbReference>
<dbReference type="PROSITE" id="PS50181">
    <property type="entry name" value="FBOX"/>
    <property type="match status" value="1"/>
</dbReference>
<accession>A0AAD7BQ76</accession>
<name>A0AAD7BQ76_9AGAR</name>
<dbReference type="Pfam" id="PF00646">
    <property type="entry name" value="F-box"/>
    <property type="match status" value="1"/>
</dbReference>
<protein>
    <recommendedName>
        <fullName evidence="1">F-box domain-containing protein</fullName>
    </recommendedName>
</protein>
<reference evidence="2" key="1">
    <citation type="submission" date="2023-03" db="EMBL/GenBank/DDBJ databases">
        <title>Massive genome expansion in bonnet fungi (Mycena s.s.) driven by repeated elements and novel gene families across ecological guilds.</title>
        <authorList>
            <consortium name="Lawrence Berkeley National Laboratory"/>
            <person name="Harder C.B."/>
            <person name="Miyauchi S."/>
            <person name="Viragh M."/>
            <person name="Kuo A."/>
            <person name="Thoen E."/>
            <person name="Andreopoulos B."/>
            <person name="Lu D."/>
            <person name="Skrede I."/>
            <person name="Drula E."/>
            <person name="Henrissat B."/>
            <person name="Morin E."/>
            <person name="Kohler A."/>
            <person name="Barry K."/>
            <person name="LaButti K."/>
            <person name="Morin E."/>
            <person name="Salamov A."/>
            <person name="Lipzen A."/>
            <person name="Mereny Z."/>
            <person name="Hegedus B."/>
            <person name="Baldrian P."/>
            <person name="Stursova M."/>
            <person name="Weitz H."/>
            <person name="Taylor A."/>
            <person name="Grigoriev I.V."/>
            <person name="Nagy L.G."/>
            <person name="Martin F."/>
            <person name="Kauserud H."/>
        </authorList>
    </citation>
    <scope>NUCLEOTIDE SEQUENCE</scope>
    <source>
        <strain evidence="2">9284</strain>
    </source>
</reference>
<comment type="caution">
    <text evidence="2">The sequence shown here is derived from an EMBL/GenBank/DDBJ whole genome shotgun (WGS) entry which is preliminary data.</text>
</comment>
<evidence type="ECO:0000313" key="2">
    <source>
        <dbReference type="EMBL" id="KAJ7627358.1"/>
    </source>
</evidence>
<proteinExistence type="predicted"/>
<dbReference type="AlphaFoldDB" id="A0AAD7BQ76"/>
<dbReference type="InterPro" id="IPR001810">
    <property type="entry name" value="F-box_dom"/>
</dbReference>
<feature type="domain" description="F-box" evidence="1">
    <location>
        <begin position="61"/>
        <end position="110"/>
    </location>
</feature>
<organism evidence="2 3">
    <name type="scientific">Roridomyces roridus</name>
    <dbReference type="NCBI Taxonomy" id="1738132"/>
    <lineage>
        <taxon>Eukaryota</taxon>
        <taxon>Fungi</taxon>
        <taxon>Dikarya</taxon>
        <taxon>Basidiomycota</taxon>
        <taxon>Agaricomycotina</taxon>
        <taxon>Agaricomycetes</taxon>
        <taxon>Agaricomycetidae</taxon>
        <taxon>Agaricales</taxon>
        <taxon>Marasmiineae</taxon>
        <taxon>Mycenaceae</taxon>
        <taxon>Roridomyces</taxon>
    </lineage>
</organism>
<evidence type="ECO:0000313" key="3">
    <source>
        <dbReference type="Proteomes" id="UP001221142"/>
    </source>
</evidence>
<keyword evidence="3" id="KW-1185">Reference proteome</keyword>
<sequence length="401" mass="45965">MSINPTKYPGADALPFHAVGSFDVCNSGRQFPPRDFQILNYTTLETWKSLRLPKTRGRQDLSLFPSMHLDILLQVLSHLHPLDLLHLSRTSREFRDLLGSPPGELIWRNSFGGDPELPAPPKSIAALPNYQYVRKKAFEGQPRLPTPSKSIPSARTWTNLIYGPNLCDVRSYQSSPIHAHVASALYQVSTQIADVVREISCKHEIHTLIPKTCRTSGGDTVLGRSSTPEFDAEEARAILKMYKDHEAQNDPEALSQFLKSQRAIAADIKSAAFNCAFWARHRVLDVVETRNRDCLNKILKSVEKWLSREGWEAVDIQPASWRYRNANEVRHLRTIRTLTHRLWKRLRPYAVWYVERQRAPRLGKERNELCYRRQKSIQHAALNTLSEPVPGHNMFFPPPQE</sequence>
<gene>
    <name evidence="2" type="ORF">FB45DRAFT_1082633</name>
</gene>
<dbReference type="EMBL" id="JARKIF010000011">
    <property type="protein sequence ID" value="KAJ7627358.1"/>
    <property type="molecule type" value="Genomic_DNA"/>
</dbReference>
<dbReference type="InterPro" id="IPR036047">
    <property type="entry name" value="F-box-like_dom_sf"/>
</dbReference>
<dbReference type="SUPFAM" id="SSF81383">
    <property type="entry name" value="F-box domain"/>
    <property type="match status" value="1"/>
</dbReference>
<evidence type="ECO:0000259" key="1">
    <source>
        <dbReference type="PROSITE" id="PS50181"/>
    </source>
</evidence>